<name>A0A110B498_HALHR</name>
<dbReference type="RefSeq" id="WP_096406332.1">
    <property type="nucleotide sequence ID" value="NZ_AP017372.2"/>
</dbReference>
<dbReference type="Pfam" id="PF01740">
    <property type="entry name" value="STAS"/>
    <property type="match status" value="1"/>
</dbReference>
<dbReference type="InterPro" id="IPR036513">
    <property type="entry name" value="STAS_dom_sf"/>
</dbReference>
<dbReference type="PANTHER" id="PTHR33495">
    <property type="entry name" value="ANTI-SIGMA FACTOR ANTAGONIST TM_1081-RELATED-RELATED"/>
    <property type="match status" value="1"/>
</dbReference>
<dbReference type="InterPro" id="IPR002645">
    <property type="entry name" value="STAS_dom"/>
</dbReference>
<evidence type="ECO:0000259" key="1">
    <source>
        <dbReference type="PROSITE" id="PS50801"/>
    </source>
</evidence>
<organism evidence="2 3">
    <name type="scientific">Halorhodospira halochloris</name>
    <name type="common">Ectothiorhodospira halochloris</name>
    <dbReference type="NCBI Taxonomy" id="1052"/>
    <lineage>
        <taxon>Bacteria</taxon>
        <taxon>Pseudomonadati</taxon>
        <taxon>Pseudomonadota</taxon>
        <taxon>Gammaproteobacteria</taxon>
        <taxon>Chromatiales</taxon>
        <taxon>Ectothiorhodospiraceae</taxon>
        <taxon>Halorhodospira</taxon>
    </lineage>
</organism>
<dbReference type="OrthoDB" id="9796076at2"/>
<protein>
    <submittedName>
        <fullName evidence="2">Anti-sigma F factor antagonist</fullName>
    </submittedName>
</protein>
<dbReference type="Gene3D" id="3.30.750.24">
    <property type="entry name" value="STAS domain"/>
    <property type="match status" value="1"/>
</dbReference>
<feature type="domain" description="STAS" evidence="1">
    <location>
        <begin position="21"/>
        <end position="112"/>
    </location>
</feature>
<accession>A0A110B498</accession>
<proteinExistence type="predicted"/>
<dbReference type="Proteomes" id="UP000218890">
    <property type="component" value="Chromosome"/>
</dbReference>
<dbReference type="CDD" id="cd07043">
    <property type="entry name" value="STAS_anti-anti-sigma_factors"/>
    <property type="match status" value="1"/>
</dbReference>
<evidence type="ECO:0000313" key="2">
    <source>
        <dbReference type="EMBL" id="BAU56456.1"/>
    </source>
</evidence>
<gene>
    <name evidence="2" type="ORF">HH1059_23870</name>
</gene>
<dbReference type="EMBL" id="AP017372">
    <property type="protein sequence ID" value="BAU56456.1"/>
    <property type="molecule type" value="Genomic_DNA"/>
</dbReference>
<dbReference type="SUPFAM" id="SSF52091">
    <property type="entry name" value="SpoIIaa-like"/>
    <property type="match status" value="1"/>
</dbReference>
<keyword evidence="3" id="KW-1185">Reference proteome</keyword>
<dbReference type="AlphaFoldDB" id="A0A110B498"/>
<sequence>MSYAVTERGDIAILVVGVERLDASQASSFKQAALEVLDRGFARFVVDLSQVTFIDSSGLSALLSLRKNIDPSGAVVLAGAQSPKVQQLFRVTKLDKGVFPMHENVEQAVAALSGEG</sequence>
<dbReference type="PANTHER" id="PTHR33495:SF2">
    <property type="entry name" value="ANTI-SIGMA FACTOR ANTAGONIST TM_1081-RELATED"/>
    <property type="match status" value="1"/>
</dbReference>
<evidence type="ECO:0000313" key="3">
    <source>
        <dbReference type="Proteomes" id="UP000218890"/>
    </source>
</evidence>
<dbReference type="PROSITE" id="PS50801">
    <property type="entry name" value="STAS"/>
    <property type="match status" value="1"/>
</dbReference>
<dbReference type="KEGG" id="hhk:HH1059_23870"/>
<dbReference type="GO" id="GO:0043856">
    <property type="term" value="F:anti-sigma factor antagonist activity"/>
    <property type="evidence" value="ECO:0007669"/>
    <property type="project" value="TreeGrafter"/>
</dbReference>
<reference evidence="2" key="1">
    <citation type="submission" date="2016-02" db="EMBL/GenBank/DDBJ databases">
        <title>Halorhodospira halochloris DSM-1059 complete genome, version 2.</title>
        <authorList>
            <person name="Tsukatani Y."/>
        </authorList>
    </citation>
    <scope>NUCLEOTIDE SEQUENCE</scope>
    <source>
        <strain evidence="2">DSM 1059</strain>
    </source>
</reference>